<name>A0A1H1XJL9_9ACTN</name>
<proteinExistence type="predicted"/>
<dbReference type="InterPro" id="IPR059186">
    <property type="entry name" value="SACTE_4363"/>
</dbReference>
<feature type="signal peptide" evidence="1">
    <location>
        <begin position="1"/>
        <end position="27"/>
    </location>
</feature>
<dbReference type="AlphaFoldDB" id="A0A1H1XJL9"/>
<sequence length="636" mass="65472">MRKRSRQHVAFPVGTALAVLAAAGAFAVAGPALSGWAATAPDFGPNVRIFDPATPAAQINAYLQSISAEPEFSTSRHAVYFKPGVYGSAAGQNDPATATDIVNSEVGYYTAIAGLGSSPTSVKINGALHSEPRQNADGSSDGLTNFYRSLANLSINPVQRPVGADAARAKPEGVAPAHTMRWATSQASSLRRVDIQGNLDLNGAYGATLFGTTMADSRISGTVNSGGDAGPGQAQYYVRDSQIGAWSGGSANLVFSGVKGAPATDFTGRGITTLATTPTSRPAPFLTVNGDAYAVFVPKARTNTSGANWATDSTAGTSIAISRFHIAKPGTDTAATINTALASGKNLILTPGVYRLDGPIKVARADTVIMGMGYATLAPTGGRAAIEVGDVKGVVVSSLLVDAGPGTDVLVKVGTGNAVNIGDDTNPTTLSDLFIRIGGAQAGSTKTALQVNQSKVILDDNWLWRADHGTGVGWSSNTSDTGLVVNGTDVTALGLFVEHHQKNQVVWNGERGRTIFYQSEFPYDPPNQAAWMDGAKEGYASYRVAPGVTTHTATGTAVYTLFIDSTSAGAPAHAWTSIEAPPLASVRFTSLTTAVIAFGGGIRHIVGDSGAAVESTQPNQVVPGFTASARLASYPH</sequence>
<dbReference type="InterPro" id="IPR011050">
    <property type="entry name" value="Pectin_lyase_fold/virulence"/>
</dbReference>
<dbReference type="STRING" id="113562.SAMN04489716_2485"/>
<keyword evidence="1" id="KW-0732">Signal</keyword>
<dbReference type="SUPFAM" id="SSF51126">
    <property type="entry name" value="Pectin lyase-like"/>
    <property type="match status" value="1"/>
</dbReference>
<evidence type="ECO:0000313" key="2">
    <source>
        <dbReference type="EMBL" id="SDT09343.1"/>
    </source>
</evidence>
<dbReference type="Proteomes" id="UP000198688">
    <property type="component" value="Chromosome I"/>
</dbReference>
<evidence type="ECO:0000256" key="1">
    <source>
        <dbReference type="SAM" id="SignalP"/>
    </source>
</evidence>
<dbReference type="InterPro" id="IPR012334">
    <property type="entry name" value="Pectin_lyas_fold"/>
</dbReference>
<evidence type="ECO:0000313" key="3">
    <source>
        <dbReference type="Proteomes" id="UP000198688"/>
    </source>
</evidence>
<dbReference type="CDD" id="cd23669">
    <property type="entry name" value="GH55_SacteLam55A-like"/>
    <property type="match status" value="1"/>
</dbReference>
<dbReference type="Gene3D" id="2.160.20.10">
    <property type="entry name" value="Single-stranded right-handed beta-helix, Pectin lyase-like"/>
    <property type="match status" value="1"/>
</dbReference>
<organism evidence="2 3">
    <name type="scientific">Actinoplanes derwentensis</name>
    <dbReference type="NCBI Taxonomy" id="113562"/>
    <lineage>
        <taxon>Bacteria</taxon>
        <taxon>Bacillati</taxon>
        <taxon>Actinomycetota</taxon>
        <taxon>Actinomycetes</taxon>
        <taxon>Micromonosporales</taxon>
        <taxon>Micromonosporaceae</taxon>
        <taxon>Actinoplanes</taxon>
    </lineage>
</organism>
<gene>
    <name evidence="2" type="ORF">SAMN04489716_2485</name>
</gene>
<reference evidence="2 3" key="1">
    <citation type="submission" date="2016-10" db="EMBL/GenBank/DDBJ databases">
        <authorList>
            <person name="de Groot N.N."/>
        </authorList>
    </citation>
    <scope>NUCLEOTIDE SEQUENCE [LARGE SCALE GENOMIC DNA]</scope>
    <source>
        <strain evidence="2 3">DSM 43941</strain>
    </source>
</reference>
<evidence type="ECO:0008006" key="4">
    <source>
        <dbReference type="Google" id="ProtNLM"/>
    </source>
</evidence>
<protein>
    <recommendedName>
        <fullName evidence="4">Pectate lyase superfamily protein</fullName>
    </recommendedName>
</protein>
<accession>A0A1H1XJL9</accession>
<dbReference type="EMBL" id="LT629758">
    <property type="protein sequence ID" value="SDT09343.1"/>
    <property type="molecule type" value="Genomic_DNA"/>
</dbReference>
<keyword evidence="3" id="KW-1185">Reference proteome</keyword>
<dbReference type="RefSeq" id="WP_197686205.1">
    <property type="nucleotide sequence ID" value="NZ_BOMJ01000048.1"/>
</dbReference>
<feature type="chain" id="PRO_5038719574" description="Pectate lyase superfamily protein" evidence="1">
    <location>
        <begin position="28"/>
        <end position="636"/>
    </location>
</feature>